<dbReference type="InterPro" id="IPR018846">
    <property type="entry name" value="Beta-prop_RSE1/DDB1/CPSF1_1st"/>
</dbReference>
<keyword evidence="11" id="KW-1185">Reference proteome</keyword>
<proteinExistence type="inferred from homology"/>
<dbReference type="InterPro" id="IPR058543">
    <property type="entry name" value="Beta-prop_RSE1/DDB1/CPSF1_2nd"/>
</dbReference>
<dbReference type="EMBL" id="JABCIY010000175">
    <property type="protein sequence ID" value="KAF7190247.1"/>
    <property type="molecule type" value="Genomic_DNA"/>
</dbReference>
<dbReference type="Gene3D" id="2.130.10.10">
    <property type="entry name" value="YVTN repeat-like/Quinoprotein amine dehydrogenase"/>
    <property type="match status" value="3"/>
</dbReference>
<feature type="domain" description="RSE1/DDB1/CPSF1 second beta-propeller" evidence="9">
    <location>
        <begin position="542"/>
        <end position="847"/>
    </location>
</feature>
<reference evidence="10" key="1">
    <citation type="submission" date="2020-04" db="EMBL/GenBank/DDBJ databases">
        <title>Draft genome resource of the tomato pathogen Pseudocercospora fuligena.</title>
        <authorList>
            <person name="Zaccaron A."/>
        </authorList>
    </citation>
    <scope>NUCLEOTIDE SEQUENCE</scope>
    <source>
        <strain evidence="10">PF001</strain>
    </source>
</reference>
<feature type="domain" description="RSE1/DDB1/CPSF1 C-terminal" evidence="7">
    <location>
        <begin position="923"/>
        <end position="1244"/>
    </location>
</feature>
<evidence type="ECO:0000256" key="4">
    <source>
        <dbReference type="ARBA" id="ARBA00023187"/>
    </source>
</evidence>
<evidence type="ECO:0000259" key="8">
    <source>
        <dbReference type="Pfam" id="PF10433"/>
    </source>
</evidence>
<dbReference type="GO" id="GO:0008380">
    <property type="term" value="P:RNA splicing"/>
    <property type="evidence" value="ECO:0007669"/>
    <property type="project" value="UniProtKB-KW"/>
</dbReference>
<comment type="caution">
    <text evidence="10">The sequence shown here is derived from an EMBL/GenBank/DDBJ whole genome shotgun (WGS) entry which is preliminary data.</text>
</comment>
<evidence type="ECO:0000259" key="9">
    <source>
        <dbReference type="Pfam" id="PF23726"/>
    </source>
</evidence>
<dbReference type="InterPro" id="IPR004871">
    <property type="entry name" value="RSE1/DDB1/CPSF1_C"/>
</dbReference>
<feature type="domain" description="RSE1/DDB1/CPSF1 first beta-propeller" evidence="8">
    <location>
        <begin position="93"/>
        <end position="442"/>
    </location>
</feature>
<keyword evidence="2" id="KW-0507">mRNA processing</keyword>
<dbReference type="OrthoDB" id="436637at2759"/>
<accession>A0A8H6RGC5</accession>
<dbReference type="Gene3D" id="1.10.150.910">
    <property type="match status" value="1"/>
</dbReference>
<name>A0A8H6RGC5_9PEZI</name>
<gene>
    <name evidence="10" type="ORF">HII31_08578</name>
</gene>
<dbReference type="GO" id="GO:0003676">
    <property type="term" value="F:nucleic acid binding"/>
    <property type="evidence" value="ECO:0007669"/>
    <property type="project" value="InterPro"/>
</dbReference>
<evidence type="ECO:0000256" key="5">
    <source>
        <dbReference type="ARBA" id="ARBA00023242"/>
    </source>
</evidence>
<evidence type="ECO:0000256" key="2">
    <source>
        <dbReference type="ARBA" id="ARBA00022664"/>
    </source>
</evidence>
<evidence type="ECO:0000256" key="6">
    <source>
        <dbReference type="ARBA" id="ARBA00038266"/>
    </source>
</evidence>
<dbReference type="AlphaFoldDB" id="A0A8H6RGC5"/>
<dbReference type="GO" id="GO:0006397">
    <property type="term" value="P:mRNA processing"/>
    <property type="evidence" value="ECO:0007669"/>
    <property type="project" value="UniProtKB-KW"/>
</dbReference>
<sequence>MSARRSCSELPTSSGLLTFLALDSLQLQLSLQRDTGKQSDRQNYASSATTPTTAAAMANVNQSQAFYALTLEQPSAPAAAVLCNAIPGLKAGDQQIFEARGQHVMLHRILQSDGGDRKVVTVCDQDVFGIVRGVAAFRIPGTSTDQLVIASDSGRVTMLTYEHDKQQFKRVHLETYGKSGVRRTIPGQYLASDTRGRCIMLASVEKNKVVYMLNRAADGNILISSPHEANQWGSLCFAICALDTGWEPPIFAALEVEYTEAESDPSGEAYERREKQLVYYTVDMGLNHVVKTWSEPVDYSANMLIGVPGGQNGPSGVLVCCEDRIYYKHDKAASLAIPIPRRKGATEDPNRKRHIVASCLHLAASRREFFFLLQTEDGDVFKLNITMAVDAQGRQTADPEQITMKYYDTFPVAKQMLLHKKGFLYIATENGNSQLYHVDDLADDLEFEPHNNFTSDGVSPDPAEPYEPTYFQPRELTMTHLAVDVPGLHPLMRTKVDNLTGEDAPQIYGIQGTGNKSLFKTIRHGLDVEIMIDNNMGNVPYDGIWTFKHRSSDEHHKYLIISSSYGDLTIACSIGDSVEQIENSPFLENRATVHAQQMGDSTLVQVHARGIRSILETGALNEWPTPPHRTVAAASANERQLLLALSSAELAFFFMGEDGILIQLEEMPEMSGKITAISVGQTPKGRQQAKYAVVGCDDCTIRVLSIELDSPLEARSVQALSAVPTSLEVVEMLDPASGTTVNVVHIGLSSGLYLRAIIDETTGELGDVRTKFLGTKPPRLCPVEVDGEDCVLACSSRPWLGYNHPQSKLYTVTPLIAEPMEAARSFSSPDLNGLCAIQGSSLLIFSIPSVEGRLSHSSVSLQYTPRAMTRNPWYPLWYVAQSEGNTLSQATRDQVRGKSIADDDEAKAMEKHLGLPRGNGHWASCIQAVDPIGGREVTCTIELGENEAALSCACVAFESKNWEVYLAVGTGQHMQPGTGAQTAGYVHIYKLLKDGTELEFVHKTKFELPVYALLPFRGRLALGVGNELFIYDLGMKALLRKARNVAVPNQIVSLESQGNRIICGDVSEGVTYLVYKPTFNRLIPFVDDTVQRWTTTTTMVDYETSAGGDKFGNLWVVRCPEQPSQEADEEGAGGYIMNERSYLNGAPYRLDLRAHYFCQDIPMSMQRTALVAGGQEVLFWSGLQGTLGILIPFVTREDVEFFTALEQQMRTEDSPLAGRDHLMYRSYYVPVKGVIDGDLLERFMGLSYDTKQKIAAEVDRSVKEIEKKVQEMRTRVAY</sequence>
<comment type="similarity">
    <text evidence="6">Belongs to the RSE1 family.</text>
</comment>
<dbReference type="InterPro" id="IPR050358">
    <property type="entry name" value="RSE1/DDB1/CFT1"/>
</dbReference>
<evidence type="ECO:0000259" key="7">
    <source>
        <dbReference type="Pfam" id="PF03178"/>
    </source>
</evidence>
<evidence type="ECO:0000313" key="10">
    <source>
        <dbReference type="EMBL" id="KAF7190247.1"/>
    </source>
</evidence>
<dbReference type="FunFam" id="2.130.10.10:FF:001143">
    <property type="entry name" value="Pre-mRNA-splicing factor rse-1, putative"/>
    <property type="match status" value="1"/>
</dbReference>
<evidence type="ECO:0000256" key="3">
    <source>
        <dbReference type="ARBA" id="ARBA00022728"/>
    </source>
</evidence>
<dbReference type="Pfam" id="PF23726">
    <property type="entry name" value="Beta-prop_RSE1_2nd"/>
    <property type="match status" value="1"/>
</dbReference>
<evidence type="ECO:0000256" key="1">
    <source>
        <dbReference type="ARBA" id="ARBA00004123"/>
    </source>
</evidence>
<comment type="subcellular location">
    <subcellularLocation>
        <location evidence="1">Nucleus</location>
    </subcellularLocation>
</comment>
<dbReference type="Pfam" id="PF10433">
    <property type="entry name" value="Beta-prop_RSE1_1st"/>
    <property type="match status" value="1"/>
</dbReference>
<dbReference type="PANTHER" id="PTHR10644">
    <property type="entry name" value="DNA REPAIR/RNA PROCESSING CPSF FAMILY"/>
    <property type="match status" value="1"/>
</dbReference>
<evidence type="ECO:0000313" key="11">
    <source>
        <dbReference type="Proteomes" id="UP000660729"/>
    </source>
</evidence>
<keyword evidence="5" id="KW-0539">Nucleus</keyword>
<dbReference type="GO" id="GO:0005681">
    <property type="term" value="C:spliceosomal complex"/>
    <property type="evidence" value="ECO:0007669"/>
    <property type="project" value="UniProtKB-KW"/>
</dbReference>
<organism evidence="10 11">
    <name type="scientific">Pseudocercospora fuligena</name>
    <dbReference type="NCBI Taxonomy" id="685502"/>
    <lineage>
        <taxon>Eukaryota</taxon>
        <taxon>Fungi</taxon>
        <taxon>Dikarya</taxon>
        <taxon>Ascomycota</taxon>
        <taxon>Pezizomycotina</taxon>
        <taxon>Dothideomycetes</taxon>
        <taxon>Dothideomycetidae</taxon>
        <taxon>Mycosphaerellales</taxon>
        <taxon>Mycosphaerellaceae</taxon>
        <taxon>Pseudocercospora</taxon>
    </lineage>
</organism>
<dbReference type="InterPro" id="IPR015943">
    <property type="entry name" value="WD40/YVTN_repeat-like_dom_sf"/>
</dbReference>
<dbReference type="Proteomes" id="UP000660729">
    <property type="component" value="Unassembled WGS sequence"/>
</dbReference>
<protein>
    <submittedName>
        <fullName evidence="10">Pre-mRNA-splicing factor rse1</fullName>
    </submittedName>
</protein>
<keyword evidence="3" id="KW-0747">Spliceosome</keyword>
<keyword evidence="4" id="KW-0508">mRNA splicing</keyword>
<dbReference type="Pfam" id="PF03178">
    <property type="entry name" value="CPSF_A"/>
    <property type="match status" value="1"/>
</dbReference>